<dbReference type="EMBL" id="FM211192">
    <property type="protein sequence ID" value="CAR71612.1"/>
    <property type="molecule type" value="Genomic_DNA"/>
</dbReference>
<dbReference type="InterPro" id="IPR009351">
    <property type="entry name" value="AlkZ-like"/>
</dbReference>
<evidence type="ECO:0000313" key="2">
    <source>
        <dbReference type="Proteomes" id="UP000006900"/>
    </source>
</evidence>
<dbReference type="KEGG" id="mlb:MLBr01517"/>
<name>A0A0H3MVE8_MYCLB</name>
<proteinExistence type="predicted"/>
<dbReference type="AlphaFoldDB" id="A0A0H3MVE8"/>
<evidence type="ECO:0000313" key="1">
    <source>
        <dbReference type="EMBL" id="CAR71612.1"/>
    </source>
</evidence>
<dbReference type="HOGENOM" id="CLU_2396506_0_0_11"/>
<accession>A0A0H3MVE8</accession>
<dbReference type="PANTHER" id="PTHR30528">
    <property type="entry name" value="CYTOPLASMIC PROTEIN"/>
    <property type="match status" value="1"/>
</dbReference>
<organism evidence="1 2">
    <name type="scientific">Mycobacterium leprae (strain Br4923)</name>
    <dbReference type="NCBI Taxonomy" id="561304"/>
    <lineage>
        <taxon>Bacteria</taxon>
        <taxon>Bacillati</taxon>
        <taxon>Actinomycetota</taxon>
        <taxon>Actinomycetes</taxon>
        <taxon>Mycobacteriales</taxon>
        <taxon>Mycobacteriaceae</taxon>
        <taxon>Mycobacterium</taxon>
    </lineage>
</organism>
<dbReference type="PANTHER" id="PTHR30528:SF0">
    <property type="entry name" value="CYTOPLASMIC PROTEIN"/>
    <property type="match status" value="1"/>
</dbReference>
<protein>
    <submittedName>
        <fullName evidence="1">Uncharacterized protein</fullName>
    </submittedName>
</protein>
<gene>
    <name evidence="1" type="ordered locus">MLBr01517</name>
</gene>
<dbReference type="Pfam" id="PF06224">
    <property type="entry name" value="AlkZ-like"/>
    <property type="match status" value="1"/>
</dbReference>
<dbReference type="Proteomes" id="UP000006900">
    <property type="component" value="Chromosome"/>
</dbReference>
<sequence>MGVAELVAAGEIESVTVQGVGARHICDTAKAVPRVDRGTALLCLFDPVIFFWQWVEWLFGFRYCIEIYTSAVKRQYSYIFVVAAAKRPVGRAC</sequence>
<reference evidence="1 2" key="1">
    <citation type="journal article" date="2009" name="Nat. Genet.">
        <title>Comparative genomic and phylogeographic analysis of Mycobacterium leprae.</title>
        <authorList>
            <person name="Monot M."/>
            <person name="Honore N."/>
            <person name="Garnier T."/>
            <person name="Zidane N."/>
            <person name="Sherafi D."/>
            <person name="Paniz-Mondolfi A."/>
            <person name="Matsuoka M."/>
            <person name="Taylor G.M."/>
            <person name="Donoghue H.D."/>
            <person name="Bouwman A."/>
            <person name="Mays S."/>
            <person name="Watson C."/>
            <person name="Lockwood D."/>
            <person name="Khamispour A."/>
            <person name="Dowlati Y."/>
            <person name="Jianping S."/>
            <person name="Rea T.H."/>
            <person name="Vera-Cabrera L."/>
            <person name="Stefani M.M."/>
            <person name="Banu S."/>
            <person name="Macdonald M."/>
            <person name="Sapkota B.R."/>
            <person name="Spencer J.S."/>
            <person name="Thomas J."/>
            <person name="Harshman K."/>
            <person name="Singh P."/>
            <person name="Busso P."/>
            <person name="Gattiker A."/>
            <person name="Rougemont J."/>
            <person name="Brennan P.J."/>
            <person name="Cole S.T."/>
        </authorList>
    </citation>
    <scope>NUCLEOTIDE SEQUENCE [LARGE SCALE GENOMIC DNA]</scope>
    <source>
        <strain evidence="2">Br4923</strain>
    </source>
</reference>